<keyword evidence="2" id="KW-1185">Reference proteome</keyword>
<protein>
    <submittedName>
        <fullName evidence="1">Uncharacterized protein</fullName>
    </submittedName>
</protein>
<evidence type="ECO:0000313" key="1">
    <source>
        <dbReference type="EMBL" id="KAF9644617.1"/>
    </source>
</evidence>
<dbReference type="Proteomes" id="UP000886501">
    <property type="component" value="Unassembled WGS sequence"/>
</dbReference>
<name>A0ACB6Z519_THEGA</name>
<sequence>MVPRAPSLHSRLFPRLSVTTPRDFEGLCPYPAHYTLPAPSPGPFVHPKPSINNIPTIIPSPGPDAPSSPPSTTSPVPPRETIAKDICGLVSYAHGPSSTPHASCFAFEHPFSSQLDVSYHSVQFRGRQCEDGLFGRIQHHADIW</sequence>
<gene>
    <name evidence="1" type="ORF">BDM02DRAFT_3121567</name>
</gene>
<proteinExistence type="predicted"/>
<comment type="caution">
    <text evidence="1">The sequence shown here is derived from an EMBL/GenBank/DDBJ whole genome shotgun (WGS) entry which is preliminary data.</text>
</comment>
<evidence type="ECO:0000313" key="2">
    <source>
        <dbReference type="Proteomes" id="UP000886501"/>
    </source>
</evidence>
<accession>A0ACB6Z519</accession>
<reference evidence="1" key="1">
    <citation type="submission" date="2019-10" db="EMBL/GenBank/DDBJ databases">
        <authorList>
            <consortium name="DOE Joint Genome Institute"/>
            <person name="Kuo A."/>
            <person name="Miyauchi S."/>
            <person name="Kiss E."/>
            <person name="Drula E."/>
            <person name="Kohler A."/>
            <person name="Sanchez-Garcia M."/>
            <person name="Andreopoulos B."/>
            <person name="Barry K.W."/>
            <person name="Bonito G."/>
            <person name="Buee M."/>
            <person name="Carver A."/>
            <person name="Chen C."/>
            <person name="Cichocki N."/>
            <person name="Clum A."/>
            <person name="Culley D."/>
            <person name="Crous P.W."/>
            <person name="Fauchery L."/>
            <person name="Girlanda M."/>
            <person name="Hayes R."/>
            <person name="Keri Z."/>
            <person name="Labutti K."/>
            <person name="Lipzen A."/>
            <person name="Lombard V."/>
            <person name="Magnuson J."/>
            <person name="Maillard F."/>
            <person name="Morin E."/>
            <person name="Murat C."/>
            <person name="Nolan M."/>
            <person name="Ohm R."/>
            <person name="Pangilinan J."/>
            <person name="Pereira M."/>
            <person name="Perotto S."/>
            <person name="Peter M."/>
            <person name="Riley R."/>
            <person name="Sitrit Y."/>
            <person name="Stielow B."/>
            <person name="Szollosi G."/>
            <person name="Zifcakova L."/>
            <person name="Stursova M."/>
            <person name="Spatafora J.W."/>
            <person name="Tedersoo L."/>
            <person name="Vaario L.-M."/>
            <person name="Yamada A."/>
            <person name="Yan M."/>
            <person name="Wang P."/>
            <person name="Xu J."/>
            <person name="Bruns T."/>
            <person name="Baldrian P."/>
            <person name="Vilgalys R."/>
            <person name="Henrissat B."/>
            <person name="Grigoriev I.V."/>
            <person name="Hibbett D."/>
            <person name="Nagy L.G."/>
            <person name="Martin F.M."/>
        </authorList>
    </citation>
    <scope>NUCLEOTIDE SEQUENCE</scope>
    <source>
        <strain evidence="1">P2</strain>
    </source>
</reference>
<reference evidence="1" key="2">
    <citation type="journal article" date="2020" name="Nat. Commun.">
        <title>Large-scale genome sequencing of mycorrhizal fungi provides insights into the early evolution of symbiotic traits.</title>
        <authorList>
            <person name="Miyauchi S."/>
            <person name="Kiss E."/>
            <person name="Kuo A."/>
            <person name="Drula E."/>
            <person name="Kohler A."/>
            <person name="Sanchez-Garcia M."/>
            <person name="Morin E."/>
            <person name="Andreopoulos B."/>
            <person name="Barry K.W."/>
            <person name="Bonito G."/>
            <person name="Buee M."/>
            <person name="Carver A."/>
            <person name="Chen C."/>
            <person name="Cichocki N."/>
            <person name="Clum A."/>
            <person name="Culley D."/>
            <person name="Crous P.W."/>
            <person name="Fauchery L."/>
            <person name="Girlanda M."/>
            <person name="Hayes R.D."/>
            <person name="Keri Z."/>
            <person name="LaButti K."/>
            <person name="Lipzen A."/>
            <person name="Lombard V."/>
            <person name="Magnuson J."/>
            <person name="Maillard F."/>
            <person name="Murat C."/>
            <person name="Nolan M."/>
            <person name="Ohm R.A."/>
            <person name="Pangilinan J."/>
            <person name="Pereira M.F."/>
            <person name="Perotto S."/>
            <person name="Peter M."/>
            <person name="Pfister S."/>
            <person name="Riley R."/>
            <person name="Sitrit Y."/>
            <person name="Stielow J.B."/>
            <person name="Szollosi G."/>
            <person name="Zifcakova L."/>
            <person name="Stursova M."/>
            <person name="Spatafora J.W."/>
            <person name="Tedersoo L."/>
            <person name="Vaario L.M."/>
            <person name="Yamada A."/>
            <person name="Yan M."/>
            <person name="Wang P."/>
            <person name="Xu J."/>
            <person name="Bruns T."/>
            <person name="Baldrian P."/>
            <person name="Vilgalys R."/>
            <person name="Dunand C."/>
            <person name="Henrissat B."/>
            <person name="Grigoriev I.V."/>
            <person name="Hibbett D."/>
            <person name="Nagy L.G."/>
            <person name="Martin F.M."/>
        </authorList>
    </citation>
    <scope>NUCLEOTIDE SEQUENCE</scope>
    <source>
        <strain evidence="1">P2</strain>
    </source>
</reference>
<organism evidence="1 2">
    <name type="scientific">Thelephora ganbajun</name>
    <name type="common">Ganba fungus</name>
    <dbReference type="NCBI Taxonomy" id="370292"/>
    <lineage>
        <taxon>Eukaryota</taxon>
        <taxon>Fungi</taxon>
        <taxon>Dikarya</taxon>
        <taxon>Basidiomycota</taxon>
        <taxon>Agaricomycotina</taxon>
        <taxon>Agaricomycetes</taxon>
        <taxon>Thelephorales</taxon>
        <taxon>Thelephoraceae</taxon>
        <taxon>Thelephora</taxon>
    </lineage>
</organism>
<dbReference type="EMBL" id="MU118127">
    <property type="protein sequence ID" value="KAF9644617.1"/>
    <property type="molecule type" value="Genomic_DNA"/>
</dbReference>